<dbReference type="AlphaFoldDB" id="A0A1X7FY93"/>
<dbReference type="Proteomes" id="UP000192934">
    <property type="component" value="Chromosome I"/>
</dbReference>
<accession>A0A1X7FY93</accession>
<reference evidence="3" key="1">
    <citation type="submission" date="2017-04" db="EMBL/GenBank/DDBJ databases">
        <authorList>
            <person name="Varghese N."/>
            <person name="Submissions S."/>
        </authorList>
    </citation>
    <scope>NUCLEOTIDE SEQUENCE [LARGE SCALE GENOMIC DNA]</scope>
    <source>
        <strain evidence="3">Dd16</strain>
    </source>
</reference>
<evidence type="ECO:0000256" key="1">
    <source>
        <dbReference type="SAM" id="MobiDB-lite"/>
    </source>
</evidence>
<protein>
    <submittedName>
        <fullName evidence="2">Uncharacterized protein</fullName>
    </submittedName>
</protein>
<sequence length="41" mass="4174">MKKNSNARAVPLGVVTTDTRGGPIGVFEETGLKAQSGISAD</sequence>
<dbReference type="EMBL" id="LT840185">
    <property type="protein sequence ID" value="SMF61000.1"/>
    <property type="molecule type" value="Genomic_DNA"/>
</dbReference>
<feature type="region of interest" description="Disordered" evidence="1">
    <location>
        <begin position="1"/>
        <end position="21"/>
    </location>
</feature>
<proteinExistence type="predicted"/>
<organism evidence="2 3">
    <name type="scientific">Allosphingosinicella indica</name>
    <dbReference type="NCBI Taxonomy" id="941907"/>
    <lineage>
        <taxon>Bacteria</taxon>
        <taxon>Pseudomonadati</taxon>
        <taxon>Pseudomonadota</taxon>
        <taxon>Alphaproteobacteria</taxon>
        <taxon>Sphingomonadales</taxon>
        <taxon>Sphingomonadaceae</taxon>
        <taxon>Allosphingosinicella</taxon>
    </lineage>
</organism>
<name>A0A1X7FY93_9SPHN</name>
<evidence type="ECO:0000313" key="3">
    <source>
        <dbReference type="Proteomes" id="UP000192934"/>
    </source>
</evidence>
<dbReference type="STRING" id="941907.SAMN06295910_0093"/>
<gene>
    <name evidence="2" type="ORF">SAMN06295910_0093</name>
</gene>
<keyword evidence="3" id="KW-1185">Reference proteome</keyword>
<dbReference type="RefSeq" id="WP_280173572.1">
    <property type="nucleotide sequence ID" value="NZ_LT840185.1"/>
</dbReference>
<evidence type="ECO:0000313" key="2">
    <source>
        <dbReference type="EMBL" id="SMF61000.1"/>
    </source>
</evidence>